<dbReference type="Pfam" id="PF00389">
    <property type="entry name" value="2-Hacid_dh"/>
    <property type="match status" value="1"/>
</dbReference>
<dbReference type="AlphaFoldDB" id="A0A6J6Z3D9"/>
<dbReference type="InterPro" id="IPR050223">
    <property type="entry name" value="D-isomer_2-hydroxyacid_DH"/>
</dbReference>
<dbReference type="GO" id="GO:0051287">
    <property type="term" value="F:NAD binding"/>
    <property type="evidence" value="ECO:0007669"/>
    <property type="project" value="InterPro"/>
</dbReference>
<protein>
    <submittedName>
        <fullName evidence="5">Unannotated protein</fullName>
    </submittedName>
</protein>
<sequence>MTKRLSAVQVQGPHRALVTAPFRGEGLDQLRHVADVVLDPWIEHVPLRIWDGVKLAERVQDCSANILIVESDFVMGPEIMDIGLQIIGSCRGDPNNVDVAAATERGIPVLYAPGRNADGVAEITVALLFAVTRHILQADADLRAGQVFKEETIPYQRFRAWQLAGQTVGIIGLGAVGRAAAWRFAGLGMNVLSFDPFNPAATHTNLDEMLPHCQVVSMHAAPNPNTLGMMGAEQFAAMPEGSVYLNSARAGLHDLTALLEALESGHLCGAGLDHFDGEQLPPGHGLLTRSDVVLTPHIGGATYDTEVNHSLMIAADVAAILTGETPQHCVNPEVL</sequence>
<feature type="domain" description="D-isomer specific 2-hydroxyacid dehydrogenase NAD-binding" evidence="4">
    <location>
        <begin position="125"/>
        <end position="299"/>
    </location>
</feature>
<keyword evidence="2" id="KW-0520">NAD</keyword>
<reference evidence="5" key="1">
    <citation type="submission" date="2020-05" db="EMBL/GenBank/DDBJ databases">
        <authorList>
            <person name="Chiriac C."/>
            <person name="Salcher M."/>
            <person name="Ghai R."/>
            <person name="Kavagutti S V."/>
        </authorList>
    </citation>
    <scope>NUCLEOTIDE SEQUENCE</scope>
</reference>
<dbReference type="InterPro" id="IPR006140">
    <property type="entry name" value="D-isomer_DH_NAD-bd"/>
</dbReference>
<dbReference type="PANTHER" id="PTHR10996:SF178">
    <property type="entry name" value="2-HYDROXYACID DEHYDROGENASE YGL185C-RELATED"/>
    <property type="match status" value="1"/>
</dbReference>
<proteinExistence type="predicted"/>
<dbReference type="EMBL" id="CAFAAQ010000143">
    <property type="protein sequence ID" value="CAB4815023.1"/>
    <property type="molecule type" value="Genomic_DNA"/>
</dbReference>
<dbReference type="SUPFAM" id="SSF52283">
    <property type="entry name" value="Formate/glycerate dehydrogenase catalytic domain-like"/>
    <property type="match status" value="1"/>
</dbReference>
<dbReference type="InterPro" id="IPR036291">
    <property type="entry name" value="NAD(P)-bd_dom_sf"/>
</dbReference>
<dbReference type="PANTHER" id="PTHR10996">
    <property type="entry name" value="2-HYDROXYACID DEHYDROGENASE-RELATED"/>
    <property type="match status" value="1"/>
</dbReference>
<dbReference type="InterPro" id="IPR006139">
    <property type="entry name" value="D-isomer_2_OHA_DH_cat_dom"/>
</dbReference>
<dbReference type="GO" id="GO:0005829">
    <property type="term" value="C:cytosol"/>
    <property type="evidence" value="ECO:0007669"/>
    <property type="project" value="TreeGrafter"/>
</dbReference>
<feature type="domain" description="D-isomer specific 2-hydroxyacid dehydrogenase catalytic" evidence="3">
    <location>
        <begin position="54"/>
        <end position="331"/>
    </location>
</feature>
<dbReference type="GO" id="GO:0016618">
    <property type="term" value="F:hydroxypyruvate reductase [NAD(P)H] activity"/>
    <property type="evidence" value="ECO:0007669"/>
    <property type="project" value="TreeGrafter"/>
</dbReference>
<gene>
    <name evidence="5" type="ORF">UFOPK3046_01396</name>
</gene>
<dbReference type="Pfam" id="PF02826">
    <property type="entry name" value="2-Hacid_dh_C"/>
    <property type="match status" value="1"/>
</dbReference>
<accession>A0A6J6Z3D9</accession>
<dbReference type="PROSITE" id="PS00065">
    <property type="entry name" value="D_2_HYDROXYACID_DH_1"/>
    <property type="match status" value="1"/>
</dbReference>
<evidence type="ECO:0000259" key="4">
    <source>
        <dbReference type="Pfam" id="PF02826"/>
    </source>
</evidence>
<dbReference type="InterPro" id="IPR029752">
    <property type="entry name" value="D-isomer_DH_CS1"/>
</dbReference>
<dbReference type="Gene3D" id="3.40.50.720">
    <property type="entry name" value="NAD(P)-binding Rossmann-like Domain"/>
    <property type="match status" value="2"/>
</dbReference>
<organism evidence="5">
    <name type="scientific">freshwater metagenome</name>
    <dbReference type="NCBI Taxonomy" id="449393"/>
    <lineage>
        <taxon>unclassified sequences</taxon>
        <taxon>metagenomes</taxon>
        <taxon>ecological metagenomes</taxon>
    </lineage>
</organism>
<dbReference type="SUPFAM" id="SSF51735">
    <property type="entry name" value="NAD(P)-binding Rossmann-fold domains"/>
    <property type="match status" value="1"/>
</dbReference>
<evidence type="ECO:0000256" key="2">
    <source>
        <dbReference type="ARBA" id="ARBA00023027"/>
    </source>
</evidence>
<keyword evidence="1" id="KW-0560">Oxidoreductase</keyword>
<evidence type="ECO:0000259" key="3">
    <source>
        <dbReference type="Pfam" id="PF00389"/>
    </source>
</evidence>
<dbReference type="GO" id="GO:0030267">
    <property type="term" value="F:glyoxylate reductase (NADPH) activity"/>
    <property type="evidence" value="ECO:0007669"/>
    <property type="project" value="TreeGrafter"/>
</dbReference>
<name>A0A6J6Z3D9_9ZZZZ</name>
<evidence type="ECO:0000256" key="1">
    <source>
        <dbReference type="ARBA" id="ARBA00023002"/>
    </source>
</evidence>
<evidence type="ECO:0000313" key="5">
    <source>
        <dbReference type="EMBL" id="CAB4815023.1"/>
    </source>
</evidence>